<reference evidence="2 3" key="1">
    <citation type="submission" date="2019-05" db="EMBL/GenBank/DDBJ databases">
        <title>Another draft genome of Portunus trituberculatus and its Hox gene families provides insights of decapod evolution.</title>
        <authorList>
            <person name="Jeong J.-H."/>
            <person name="Song I."/>
            <person name="Kim S."/>
            <person name="Choi T."/>
            <person name="Kim D."/>
            <person name="Ryu S."/>
            <person name="Kim W."/>
        </authorList>
    </citation>
    <scope>NUCLEOTIDE SEQUENCE [LARGE SCALE GENOMIC DNA]</scope>
    <source>
        <tissue evidence="2">Muscle</tissue>
    </source>
</reference>
<evidence type="ECO:0000256" key="1">
    <source>
        <dbReference type="SAM" id="MobiDB-lite"/>
    </source>
</evidence>
<feature type="compositionally biased region" description="Basic and acidic residues" evidence="1">
    <location>
        <begin position="11"/>
        <end position="24"/>
    </location>
</feature>
<dbReference type="Proteomes" id="UP000324222">
    <property type="component" value="Unassembled WGS sequence"/>
</dbReference>
<feature type="region of interest" description="Disordered" evidence="1">
    <location>
        <begin position="1"/>
        <end position="25"/>
    </location>
</feature>
<sequence length="72" mass="7877">MIKELSPSHFSSDDDRAVYSHNDDGGGTIEEYTQANVSVGETPRASVLWALVPAQLIVLMGYQDLRLLPVAM</sequence>
<gene>
    <name evidence="2" type="ORF">E2C01_028770</name>
</gene>
<protein>
    <submittedName>
        <fullName evidence="2">Uncharacterized protein</fullName>
    </submittedName>
</protein>
<keyword evidence="3" id="KW-1185">Reference proteome</keyword>
<proteinExistence type="predicted"/>
<evidence type="ECO:0000313" key="2">
    <source>
        <dbReference type="EMBL" id="MPC35348.1"/>
    </source>
</evidence>
<dbReference type="EMBL" id="VSRR010003255">
    <property type="protein sequence ID" value="MPC35348.1"/>
    <property type="molecule type" value="Genomic_DNA"/>
</dbReference>
<accession>A0A5B7EPX9</accession>
<name>A0A5B7EPX9_PORTR</name>
<evidence type="ECO:0000313" key="3">
    <source>
        <dbReference type="Proteomes" id="UP000324222"/>
    </source>
</evidence>
<organism evidence="2 3">
    <name type="scientific">Portunus trituberculatus</name>
    <name type="common">Swimming crab</name>
    <name type="synonym">Neptunus trituberculatus</name>
    <dbReference type="NCBI Taxonomy" id="210409"/>
    <lineage>
        <taxon>Eukaryota</taxon>
        <taxon>Metazoa</taxon>
        <taxon>Ecdysozoa</taxon>
        <taxon>Arthropoda</taxon>
        <taxon>Crustacea</taxon>
        <taxon>Multicrustacea</taxon>
        <taxon>Malacostraca</taxon>
        <taxon>Eumalacostraca</taxon>
        <taxon>Eucarida</taxon>
        <taxon>Decapoda</taxon>
        <taxon>Pleocyemata</taxon>
        <taxon>Brachyura</taxon>
        <taxon>Eubrachyura</taxon>
        <taxon>Portunoidea</taxon>
        <taxon>Portunidae</taxon>
        <taxon>Portuninae</taxon>
        <taxon>Portunus</taxon>
    </lineage>
</organism>
<dbReference type="AlphaFoldDB" id="A0A5B7EPX9"/>
<comment type="caution">
    <text evidence="2">The sequence shown here is derived from an EMBL/GenBank/DDBJ whole genome shotgun (WGS) entry which is preliminary data.</text>
</comment>